<dbReference type="InterPro" id="IPR016134">
    <property type="entry name" value="Dockerin_dom"/>
</dbReference>
<dbReference type="Pfam" id="PF13472">
    <property type="entry name" value="Lipase_GDSL_2"/>
    <property type="match status" value="1"/>
</dbReference>
<dbReference type="CDD" id="cd14256">
    <property type="entry name" value="Dockerin_I"/>
    <property type="match status" value="1"/>
</dbReference>
<dbReference type="InterPro" id="IPR002105">
    <property type="entry name" value="Dockerin_1_rpt"/>
</dbReference>
<dbReference type="InterPro" id="IPR013830">
    <property type="entry name" value="SGNH_hydro"/>
</dbReference>
<proteinExistence type="predicted"/>
<evidence type="ECO:0000313" key="2">
    <source>
        <dbReference type="EMBL" id="RCX17589.1"/>
    </source>
</evidence>
<dbReference type="InterPro" id="IPR051532">
    <property type="entry name" value="Ester_Hydrolysis_Enzymes"/>
</dbReference>
<dbReference type="GO" id="GO:0004553">
    <property type="term" value="F:hydrolase activity, hydrolyzing O-glycosyl compounds"/>
    <property type="evidence" value="ECO:0007669"/>
    <property type="project" value="InterPro"/>
</dbReference>
<sequence>MYKLKSRVQKMLFSVLMSSIIIIGGIVSVPNAAASPIKIMPVGDSCTAGMGDPNMGSYRTDLYNYYKNAGLSIDFVGSQKGGPSTLPDRDNEGHSGWMIPQIASNINAWLNTYNPDVVLLWIGGNDAILGNNINTTGLSNLIDQILNLKPQIRIFVSDYYPVPDKIKEYNVTIPGVVKQKADAGKKVYFVKLSDMPLNKSTDISSDGLHLNPTGYSKIAKIWYDSTISVLRSMSEPEILYGDLNGDKNINSTDLALMKRYIIGSITEFPVPSKAADLDGNGSINSIDYSLLNRYLLQLITDFPVNAK</sequence>
<name>A0A369B7T7_9FIRM</name>
<dbReference type="InterPro" id="IPR036514">
    <property type="entry name" value="SGNH_hydro_sf"/>
</dbReference>
<dbReference type="AlphaFoldDB" id="A0A369B7T7"/>
<dbReference type="OrthoDB" id="468550at2"/>
<dbReference type="GO" id="GO:0004622">
    <property type="term" value="F:phosphatidylcholine lysophospholipase activity"/>
    <property type="evidence" value="ECO:0007669"/>
    <property type="project" value="TreeGrafter"/>
</dbReference>
<dbReference type="SUPFAM" id="SSF52266">
    <property type="entry name" value="SGNH hydrolase"/>
    <property type="match status" value="1"/>
</dbReference>
<dbReference type="PROSITE" id="PS00018">
    <property type="entry name" value="EF_HAND_1"/>
    <property type="match status" value="1"/>
</dbReference>
<dbReference type="PROSITE" id="PS00448">
    <property type="entry name" value="CLOS_CELLULOSOME_RPT"/>
    <property type="match status" value="2"/>
</dbReference>
<accession>A0A369B7T7</accession>
<dbReference type="PROSITE" id="PS51766">
    <property type="entry name" value="DOCKERIN"/>
    <property type="match status" value="1"/>
</dbReference>
<dbReference type="GO" id="GO:0000272">
    <property type="term" value="P:polysaccharide catabolic process"/>
    <property type="evidence" value="ECO:0007669"/>
    <property type="project" value="InterPro"/>
</dbReference>
<dbReference type="PANTHER" id="PTHR30383:SF5">
    <property type="entry name" value="SGNH HYDROLASE-TYPE ESTERASE DOMAIN-CONTAINING PROTEIN"/>
    <property type="match status" value="1"/>
</dbReference>
<dbReference type="CDD" id="cd01833">
    <property type="entry name" value="XynB_like"/>
    <property type="match status" value="1"/>
</dbReference>
<dbReference type="Gene3D" id="1.10.1330.10">
    <property type="entry name" value="Dockerin domain"/>
    <property type="match status" value="1"/>
</dbReference>
<dbReference type="SUPFAM" id="SSF63446">
    <property type="entry name" value="Type I dockerin domain"/>
    <property type="match status" value="1"/>
</dbReference>
<gene>
    <name evidence="2" type="ORF">DFR58_107136</name>
</gene>
<dbReference type="Pfam" id="PF00404">
    <property type="entry name" value="Dockerin_1"/>
    <property type="match status" value="1"/>
</dbReference>
<dbReference type="RefSeq" id="WP_114297298.1">
    <property type="nucleotide sequence ID" value="NZ_QPJT01000007.1"/>
</dbReference>
<dbReference type="InterPro" id="IPR018247">
    <property type="entry name" value="EF_Hand_1_Ca_BS"/>
</dbReference>
<evidence type="ECO:0000259" key="1">
    <source>
        <dbReference type="PROSITE" id="PS51766"/>
    </source>
</evidence>
<reference evidence="2 3" key="1">
    <citation type="submission" date="2018-07" db="EMBL/GenBank/DDBJ databases">
        <title>Genomic Encyclopedia of Type Strains, Phase IV (KMG-IV): sequencing the most valuable type-strain genomes for metagenomic binning, comparative biology and taxonomic classification.</title>
        <authorList>
            <person name="Goeker M."/>
        </authorList>
    </citation>
    <scope>NUCLEOTIDE SEQUENCE [LARGE SCALE GENOMIC DNA]</scope>
    <source>
        <strain evidence="2 3">DSM 27016</strain>
    </source>
</reference>
<feature type="domain" description="Dockerin" evidence="1">
    <location>
        <begin position="236"/>
        <end position="304"/>
    </location>
</feature>
<organism evidence="2 3">
    <name type="scientific">Anaerobacterium chartisolvens</name>
    <dbReference type="NCBI Taxonomy" id="1297424"/>
    <lineage>
        <taxon>Bacteria</taxon>
        <taxon>Bacillati</taxon>
        <taxon>Bacillota</taxon>
        <taxon>Clostridia</taxon>
        <taxon>Eubacteriales</taxon>
        <taxon>Oscillospiraceae</taxon>
        <taxon>Anaerobacterium</taxon>
    </lineage>
</organism>
<dbReference type="Gene3D" id="3.40.50.1110">
    <property type="entry name" value="SGNH hydrolase"/>
    <property type="match status" value="1"/>
</dbReference>
<comment type="caution">
    <text evidence="2">The sequence shown here is derived from an EMBL/GenBank/DDBJ whole genome shotgun (WGS) entry which is preliminary data.</text>
</comment>
<keyword evidence="3" id="KW-1185">Reference proteome</keyword>
<evidence type="ECO:0000313" key="3">
    <source>
        <dbReference type="Proteomes" id="UP000253034"/>
    </source>
</evidence>
<dbReference type="EMBL" id="QPJT01000007">
    <property type="protein sequence ID" value="RCX17589.1"/>
    <property type="molecule type" value="Genomic_DNA"/>
</dbReference>
<protein>
    <submittedName>
        <fullName evidence="2">Lysophospholipase L1-like esterase</fullName>
    </submittedName>
</protein>
<dbReference type="Proteomes" id="UP000253034">
    <property type="component" value="Unassembled WGS sequence"/>
</dbReference>
<dbReference type="InterPro" id="IPR036439">
    <property type="entry name" value="Dockerin_dom_sf"/>
</dbReference>
<dbReference type="PANTHER" id="PTHR30383">
    <property type="entry name" value="THIOESTERASE 1/PROTEASE 1/LYSOPHOSPHOLIPASE L1"/>
    <property type="match status" value="1"/>
</dbReference>